<dbReference type="GeneID" id="87808510"/>
<protein>
    <submittedName>
        <fullName evidence="1">Uncharacterized protein</fullName>
    </submittedName>
</protein>
<dbReference type="AlphaFoldDB" id="A0AAF0Y809"/>
<evidence type="ECO:0000313" key="1">
    <source>
        <dbReference type="EMBL" id="WOO81760.1"/>
    </source>
</evidence>
<dbReference type="EMBL" id="CP086717">
    <property type="protein sequence ID" value="WOO81760.1"/>
    <property type="molecule type" value="Genomic_DNA"/>
</dbReference>
<evidence type="ECO:0000313" key="2">
    <source>
        <dbReference type="Proteomes" id="UP000827549"/>
    </source>
</evidence>
<gene>
    <name evidence="1" type="ORF">LOC62_04G005281</name>
</gene>
<sequence>MISTVTIDHSTHPDIIECILSHAPVGALIRLRATSRAYHERISPSLLAHVVLVRHPDRHACGFAVPPEAAHDGGHRLPYALQFVRRLRILHPSLSPETIHAVAPSLDTLVRVGTIGPLRKMDLVNNALEHVHTTVDHIDAGLIFERWRDTLFLPANTRRFVVHIAWNVGRWDELAKELSIVPKYTTGPDGRELSIVREIVVVLWPRGMPTDEQPTYNPAIIPMSHRENTGPSRLMPVFWLLNRGLGKAILSGASVTVVGLERCPPCQIGGDENTRTQLPSKDVCFCTFAQGIEAEWAECGVAPARAAACMRNLRMVTLEDWQAELGDRRDIEGEWRGLPEEWCIKHWARHVEGGKCWRCREEAVEVKRCHDEEVKRKRAEMSVGS</sequence>
<dbReference type="RefSeq" id="XP_062627792.1">
    <property type="nucleotide sequence ID" value="XM_062771808.1"/>
</dbReference>
<organism evidence="1 2">
    <name type="scientific">Vanrija pseudolonga</name>
    <dbReference type="NCBI Taxonomy" id="143232"/>
    <lineage>
        <taxon>Eukaryota</taxon>
        <taxon>Fungi</taxon>
        <taxon>Dikarya</taxon>
        <taxon>Basidiomycota</taxon>
        <taxon>Agaricomycotina</taxon>
        <taxon>Tremellomycetes</taxon>
        <taxon>Trichosporonales</taxon>
        <taxon>Trichosporonaceae</taxon>
        <taxon>Vanrija</taxon>
    </lineage>
</organism>
<reference evidence="1" key="1">
    <citation type="submission" date="2023-10" db="EMBL/GenBank/DDBJ databases">
        <authorList>
            <person name="Noh H."/>
        </authorList>
    </citation>
    <scope>NUCLEOTIDE SEQUENCE</scope>
    <source>
        <strain evidence="1">DUCC4014</strain>
    </source>
</reference>
<keyword evidence="2" id="KW-1185">Reference proteome</keyword>
<name>A0AAF0Y809_9TREE</name>
<accession>A0AAF0Y809</accession>
<proteinExistence type="predicted"/>
<dbReference type="Proteomes" id="UP000827549">
    <property type="component" value="Chromosome 4"/>
</dbReference>